<name>A0A3B1D2D9_9ZZZZ</name>
<sequence length="297" mass="32562">MKYAYYPGCAGKGATPELHQSTMKVVKGLGIEVHELEAFNCCGAGVISEADPDLAYTLNARTLATAEALHLDIMTVCGTCQGVLGGINKKLQKDKNLRKRINLSLQESTGLTYNGTVKVKHIQWILVKDFGLEALKPFISNPLTDVSIAPFYGCYILRPESATGFDDWENPQSLEKLIKTMGAYPVEYDGRTKCCGFPVFLEKEKIATELVANRVGSAKKAGADAMVTPCPLCHMGLDIYQKDAEKIHQKKEGFSHTLDMPVLHLPQLLGLAMGYSPESLGMKHHLMPTAPLIQKIH</sequence>
<evidence type="ECO:0000259" key="2">
    <source>
        <dbReference type="Pfam" id="PF02754"/>
    </source>
</evidence>
<reference evidence="3" key="1">
    <citation type="submission" date="2018-06" db="EMBL/GenBank/DDBJ databases">
        <authorList>
            <person name="Zhirakovskaya E."/>
        </authorList>
    </citation>
    <scope>NUCLEOTIDE SEQUENCE</scope>
</reference>
<dbReference type="InterPro" id="IPR004017">
    <property type="entry name" value="Cys_rich_dom"/>
</dbReference>
<dbReference type="PANTHER" id="PTHR42947">
    <property type="entry name" value="COB--COM HETERODISULFIDE REDUCTASE SUBUNIT B 1"/>
    <property type="match status" value="1"/>
</dbReference>
<dbReference type="Gene3D" id="1.20.1050.140">
    <property type="match status" value="1"/>
</dbReference>
<dbReference type="Pfam" id="PF02754">
    <property type="entry name" value="CCG"/>
    <property type="match status" value="2"/>
</dbReference>
<dbReference type="GO" id="GO:0016491">
    <property type="term" value="F:oxidoreductase activity"/>
    <property type="evidence" value="ECO:0007669"/>
    <property type="project" value="UniProtKB-KW"/>
</dbReference>
<gene>
    <name evidence="3" type="ORF">MNBD_NITROSPIRAE01-1305</name>
</gene>
<dbReference type="EMBL" id="UOGF01000059">
    <property type="protein sequence ID" value="VAX30178.1"/>
    <property type="molecule type" value="Genomic_DNA"/>
</dbReference>
<evidence type="ECO:0000256" key="1">
    <source>
        <dbReference type="ARBA" id="ARBA00023002"/>
    </source>
</evidence>
<dbReference type="Gene3D" id="3.40.50.11810">
    <property type="match status" value="1"/>
</dbReference>
<proteinExistence type="predicted"/>
<evidence type="ECO:0000313" key="3">
    <source>
        <dbReference type="EMBL" id="VAX30178.1"/>
    </source>
</evidence>
<dbReference type="InterPro" id="IPR051278">
    <property type="entry name" value="HdrB/HdrD_reductase"/>
</dbReference>
<protein>
    <submittedName>
        <fullName evidence="3">Heterodisulfide reductase subunit B-like protein @ Putative succinate dehydrogenase subunit</fullName>
    </submittedName>
</protein>
<organism evidence="3">
    <name type="scientific">hydrothermal vent metagenome</name>
    <dbReference type="NCBI Taxonomy" id="652676"/>
    <lineage>
        <taxon>unclassified sequences</taxon>
        <taxon>metagenomes</taxon>
        <taxon>ecological metagenomes</taxon>
    </lineage>
</organism>
<dbReference type="PANTHER" id="PTHR42947:SF1">
    <property type="entry name" value="COB--COM HETERODISULFIDE REDUCTASE SUBUNIT B 1"/>
    <property type="match status" value="1"/>
</dbReference>
<keyword evidence="1" id="KW-0560">Oxidoreductase</keyword>
<feature type="domain" description="Cysteine-rich" evidence="2">
    <location>
        <begin position="149"/>
        <end position="237"/>
    </location>
</feature>
<feature type="domain" description="Cysteine-rich" evidence="2">
    <location>
        <begin position="3"/>
        <end position="84"/>
    </location>
</feature>
<accession>A0A3B1D2D9</accession>
<dbReference type="AlphaFoldDB" id="A0A3B1D2D9"/>